<dbReference type="GO" id="GO:0016787">
    <property type="term" value="F:hydrolase activity"/>
    <property type="evidence" value="ECO:0007669"/>
    <property type="project" value="UniProtKB-KW"/>
</dbReference>
<comment type="catalytic activity">
    <reaction evidence="1">
        <text>ATP + H2O = ADP + phosphate + H(+)</text>
        <dbReference type="Rhea" id="RHEA:13065"/>
        <dbReference type="ChEBI" id="CHEBI:15377"/>
        <dbReference type="ChEBI" id="CHEBI:15378"/>
        <dbReference type="ChEBI" id="CHEBI:30616"/>
        <dbReference type="ChEBI" id="CHEBI:43474"/>
        <dbReference type="ChEBI" id="CHEBI:456216"/>
        <dbReference type="EC" id="5.6.2.3"/>
    </reaction>
</comment>
<dbReference type="PANTHER" id="PTHR10492:SF90">
    <property type="entry name" value="ATP-DEPENDENT DNA HELICASE"/>
    <property type="match status" value="1"/>
</dbReference>
<keyword evidence="1" id="KW-0233">DNA recombination</keyword>
<comment type="similarity">
    <text evidence="1">Belongs to the helicase family.</text>
</comment>
<dbReference type="SUPFAM" id="SSF52540">
    <property type="entry name" value="P-loop containing nucleoside triphosphate hydrolases"/>
    <property type="match status" value="1"/>
</dbReference>
<reference evidence="3" key="1">
    <citation type="submission" date="2020-01" db="EMBL/GenBank/DDBJ databases">
        <authorList>
            <person name="Mishra B."/>
        </authorList>
    </citation>
    <scope>NUCLEOTIDE SEQUENCE [LARGE SCALE GENOMIC DNA]</scope>
</reference>
<evidence type="ECO:0000313" key="3">
    <source>
        <dbReference type="EMBL" id="CAA7029291.1"/>
    </source>
</evidence>
<keyword evidence="1" id="KW-0547">Nucleotide-binding</keyword>
<organism evidence="3 4">
    <name type="scientific">Microthlaspi erraticum</name>
    <dbReference type="NCBI Taxonomy" id="1685480"/>
    <lineage>
        <taxon>Eukaryota</taxon>
        <taxon>Viridiplantae</taxon>
        <taxon>Streptophyta</taxon>
        <taxon>Embryophyta</taxon>
        <taxon>Tracheophyta</taxon>
        <taxon>Spermatophyta</taxon>
        <taxon>Magnoliopsida</taxon>
        <taxon>eudicotyledons</taxon>
        <taxon>Gunneridae</taxon>
        <taxon>Pentapetalae</taxon>
        <taxon>rosids</taxon>
        <taxon>malvids</taxon>
        <taxon>Brassicales</taxon>
        <taxon>Brassicaceae</taxon>
        <taxon>Coluteocarpeae</taxon>
        <taxon>Microthlaspi</taxon>
    </lineage>
</organism>
<keyword evidence="1" id="KW-0227">DNA damage</keyword>
<keyword evidence="1" id="KW-0347">Helicase</keyword>
<feature type="domain" description="DNA helicase Pif1-like DEAD-box helicase" evidence="2">
    <location>
        <begin position="39"/>
        <end position="252"/>
    </location>
</feature>
<dbReference type="GO" id="GO:0006310">
    <property type="term" value="P:DNA recombination"/>
    <property type="evidence" value="ECO:0007669"/>
    <property type="project" value="UniProtKB-KW"/>
</dbReference>
<evidence type="ECO:0000259" key="2">
    <source>
        <dbReference type="Pfam" id="PF05970"/>
    </source>
</evidence>
<dbReference type="EC" id="5.6.2.3" evidence="1"/>
<dbReference type="GO" id="GO:0043139">
    <property type="term" value="F:5'-3' DNA helicase activity"/>
    <property type="evidence" value="ECO:0007669"/>
    <property type="project" value="UniProtKB-EC"/>
</dbReference>
<dbReference type="InterPro" id="IPR010285">
    <property type="entry name" value="DNA_helicase_pif1-like_DEAD"/>
</dbReference>
<dbReference type="OrthoDB" id="1107198at2759"/>
<dbReference type="PANTHER" id="PTHR10492">
    <property type="match status" value="1"/>
</dbReference>
<keyword evidence="1" id="KW-0378">Hydrolase</keyword>
<dbReference type="AlphaFoldDB" id="A0A6D2IGH0"/>
<evidence type="ECO:0000256" key="1">
    <source>
        <dbReference type="RuleBase" id="RU363044"/>
    </source>
</evidence>
<dbReference type="EMBL" id="CACVBM020001079">
    <property type="protein sequence ID" value="CAA7029291.1"/>
    <property type="molecule type" value="Genomic_DNA"/>
</dbReference>
<comment type="cofactor">
    <cofactor evidence="1">
        <name>Mg(2+)</name>
        <dbReference type="ChEBI" id="CHEBI:18420"/>
    </cofactor>
</comment>
<dbReference type="GO" id="GO:0005524">
    <property type="term" value="F:ATP binding"/>
    <property type="evidence" value="ECO:0007669"/>
    <property type="project" value="UniProtKB-KW"/>
</dbReference>
<dbReference type="Gene3D" id="3.40.50.300">
    <property type="entry name" value="P-loop containing nucleotide triphosphate hydrolases"/>
    <property type="match status" value="1"/>
</dbReference>
<name>A0A6D2IGH0_9BRAS</name>
<dbReference type="Pfam" id="PF05970">
    <property type="entry name" value="PIF1"/>
    <property type="match status" value="1"/>
</dbReference>
<accession>A0A6D2IGH0</accession>
<comment type="caution">
    <text evidence="3">The sequence shown here is derived from an EMBL/GenBank/DDBJ whole genome shotgun (WGS) entry which is preliminary data.</text>
</comment>
<gene>
    <name evidence="3" type="ORF">MERR_LOCUS16526</name>
</gene>
<dbReference type="Proteomes" id="UP000467841">
    <property type="component" value="Unassembled WGS sequence"/>
</dbReference>
<sequence>MPQPNKAMLKDLNNTYITEENSYDEEEQQREHETLLASLNDEQRLVFGGVMDSIECGKGQFFFLNGAGGTGKTYLYQTIITKIRSLQKIVLPVASSGIAALLLPGGRTAHSRFKIPLNLQEHSMCDIKPGSMLAELLKETVLIIWDEAPMTHRQAFEALDRTIRDISSPEDPNAANRLFGGKTVLLGGDFRQILPVIAEGRRQDTVSAAINRSYLWDSCKFYNLTQNMRLRVEEKTFARWILQVGDGNAAKINRPMGSCEEVDVIKIEGKLMLETEENQLERLAASVYTDFYASYDDREYITERAILTPKNDSS</sequence>
<keyword evidence="4" id="KW-1185">Reference proteome</keyword>
<evidence type="ECO:0000313" key="4">
    <source>
        <dbReference type="Proteomes" id="UP000467841"/>
    </source>
</evidence>
<dbReference type="GO" id="GO:0006281">
    <property type="term" value="P:DNA repair"/>
    <property type="evidence" value="ECO:0007669"/>
    <property type="project" value="UniProtKB-KW"/>
</dbReference>
<keyword evidence="1" id="KW-0067">ATP-binding</keyword>
<protein>
    <recommendedName>
        <fullName evidence="1">ATP-dependent DNA helicase</fullName>
        <ecNumber evidence="1">5.6.2.3</ecNumber>
    </recommendedName>
</protein>
<proteinExistence type="inferred from homology"/>
<dbReference type="GO" id="GO:0000723">
    <property type="term" value="P:telomere maintenance"/>
    <property type="evidence" value="ECO:0007669"/>
    <property type="project" value="InterPro"/>
</dbReference>
<dbReference type="InterPro" id="IPR027417">
    <property type="entry name" value="P-loop_NTPase"/>
</dbReference>
<keyword evidence="1" id="KW-0234">DNA repair</keyword>